<dbReference type="PANTHER" id="PTHR33444:SF2">
    <property type="entry name" value="MARVEL DOMAIN-CONTAINING PROTEIN"/>
    <property type="match status" value="1"/>
</dbReference>
<evidence type="ECO:0000313" key="2">
    <source>
        <dbReference type="EMBL" id="KAF7286882.1"/>
    </source>
</evidence>
<dbReference type="OrthoDB" id="6157510at2759"/>
<feature type="transmembrane region" description="Helical" evidence="1">
    <location>
        <begin position="136"/>
        <end position="169"/>
    </location>
</feature>
<comment type="caution">
    <text evidence="2">The sequence shown here is derived from an EMBL/GenBank/DDBJ whole genome shotgun (WGS) entry which is preliminary data.</text>
</comment>
<feature type="transmembrane region" description="Helical" evidence="1">
    <location>
        <begin position="95"/>
        <end position="116"/>
    </location>
</feature>
<name>A0A834IWV1_RHYFE</name>
<accession>A0A834IWV1</accession>
<dbReference type="Proteomes" id="UP000625711">
    <property type="component" value="Unassembled WGS sequence"/>
</dbReference>
<evidence type="ECO:0000313" key="3">
    <source>
        <dbReference type="Proteomes" id="UP000625711"/>
    </source>
</evidence>
<gene>
    <name evidence="2" type="ORF">GWI33_003452</name>
</gene>
<feature type="transmembrane region" description="Helical" evidence="1">
    <location>
        <begin position="31"/>
        <end position="52"/>
    </location>
</feature>
<organism evidence="2 3">
    <name type="scientific">Rhynchophorus ferrugineus</name>
    <name type="common">Red palm weevil</name>
    <name type="synonym">Curculio ferrugineus</name>
    <dbReference type="NCBI Taxonomy" id="354439"/>
    <lineage>
        <taxon>Eukaryota</taxon>
        <taxon>Metazoa</taxon>
        <taxon>Ecdysozoa</taxon>
        <taxon>Arthropoda</taxon>
        <taxon>Hexapoda</taxon>
        <taxon>Insecta</taxon>
        <taxon>Pterygota</taxon>
        <taxon>Neoptera</taxon>
        <taxon>Endopterygota</taxon>
        <taxon>Coleoptera</taxon>
        <taxon>Polyphaga</taxon>
        <taxon>Cucujiformia</taxon>
        <taxon>Curculionidae</taxon>
        <taxon>Dryophthorinae</taxon>
        <taxon>Rhynchophorus</taxon>
    </lineage>
</organism>
<dbReference type="AlphaFoldDB" id="A0A834IWV1"/>
<evidence type="ECO:0000256" key="1">
    <source>
        <dbReference type="SAM" id="Phobius"/>
    </source>
</evidence>
<dbReference type="InterPro" id="IPR040350">
    <property type="entry name" value="TMEM272"/>
</dbReference>
<keyword evidence="1" id="KW-1133">Transmembrane helix</keyword>
<reference evidence="2" key="1">
    <citation type="submission" date="2020-08" db="EMBL/GenBank/DDBJ databases">
        <title>Genome sequencing and assembly of the red palm weevil Rhynchophorus ferrugineus.</title>
        <authorList>
            <person name="Dias G.B."/>
            <person name="Bergman C.M."/>
            <person name="Manee M."/>
        </authorList>
    </citation>
    <scope>NUCLEOTIDE SEQUENCE</scope>
    <source>
        <strain evidence="2">AA-2017</strain>
        <tissue evidence="2">Whole larva</tissue>
    </source>
</reference>
<keyword evidence="1" id="KW-0812">Transmembrane</keyword>
<dbReference type="EMBL" id="JAACXV010000019">
    <property type="protein sequence ID" value="KAF7286882.1"/>
    <property type="molecule type" value="Genomic_DNA"/>
</dbReference>
<dbReference type="PANTHER" id="PTHR33444">
    <property type="entry name" value="SI:DKEY-19B23.12-RELATED"/>
    <property type="match status" value="1"/>
</dbReference>
<protein>
    <submittedName>
        <fullName evidence="2">Uncharacterized protein</fullName>
    </submittedName>
</protein>
<sequence length="190" mass="21529">MEPQSDQNDQPAVEQNEAKLQRIKTKCLPGVKITLIISILLSLVSFIIGIWGTHKCPVEDNIPFFLIVIGGIGLLSKVLTYVREKLVKLNDKTQYIMSVLYTVEIVFLLNGSFWVFKVYKPSFDPTDDDKYCSKTVYMFAFAYLFILYGMVIVVICTFLCFLGCILCVVATSDDTDVEAQNQSETQPIRQ</sequence>
<keyword evidence="1" id="KW-0472">Membrane</keyword>
<feature type="transmembrane region" description="Helical" evidence="1">
    <location>
        <begin position="64"/>
        <end position="83"/>
    </location>
</feature>
<proteinExistence type="predicted"/>
<keyword evidence="3" id="KW-1185">Reference proteome</keyword>